<organism evidence="2 3">
    <name type="scientific">Bacillus zhangzhouensis</name>
    <dbReference type="NCBI Taxonomy" id="1178540"/>
    <lineage>
        <taxon>Bacteria</taxon>
        <taxon>Bacillati</taxon>
        <taxon>Bacillota</taxon>
        <taxon>Bacilli</taxon>
        <taxon>Bacillales</taxon>
        <taxon>Bacillaceae</taxon>
        <taxon>Bacillus</taxon>
    </lineage>
</organism>
<dbReference type="AlphaFoldDB" id="A0A081LCG3"/>
<reference evidence="2 3" key="1">
    <citation type="submission" date="2012-09" db="EMBL/GenBank/DDBJ databases">
        <title>Genome Sequence of Bacillus sp. DW5-4.</title>
        <authorList>
            <person name="Lai Q."/>
            <person name="Liu Y."/>
            <person name="Shao Z."/>
        </authorList>
    </citation>
    <scope>NUCLEOTIDE SEQUENCE [LARGE SCALE GENOMIC DNA]</scope>
    <source>
        <strain evidence="2 3">DW5-4</strain>
    </source>
</reference>
<dbReference type="EMBL" id="JOTP01000006">
    <property type="protein sequence ID" value="KEP26939.1"/>
    <property type="molecule type" value="Genomic_DNA"/>
</dbReference>
<feature type="transmembrane region" description="Helical" evidence="1">
    <location>
        <begin position="40"/>
        <end position="62"/>
    </location>
</feature>
<sequence>MVIKTYIIGVLVMLILFLIAINNVMLIAIKQNKLKKGLAISYMIISISSGIAISSFLIWKFFIS</sequence>
<name>A0A081LCG3_9BACI</name>
<gene>
    <name evidence="2" type="ORF">BA70_17125</name>
</gene>
<evidence type="ECO:0000313" key="2">
    <source>
        <dbReference type="EMBL" id="KEP26939.1"/>
    </source>
</evidence>
<dbReference type="RefSeq" id="WP_034320243.1">
    <property type="nucleotide sequence ID" value="NZ_JOTP01000006.1"/>
</dbReference>
<protein>
    <submittedName>
        <fullName evidence="2">Uncharacterized protein</fullName>
    </submittedName>
</protein>
<keyword evidence="1" id="KW-0812">Transmembrane</keyword>
<accession>A0A081LCG3</accession>
<dbReference type="Proteomes" id="UP000028091">
    <property type="component" value="Unassembled WGS sequence"/>
</dbReference>
<dbReference type="eggNOG" id="ENOG5030DK6">
    <property type="taxonomic scope" value="Bacteria"/>
</dbReference>
<keyword evidence="1" id="KW-1133">Transmembrane helix</keyword>
<keyword evidence="3" id="KW-1185">Reference proteome</keyword>
<feature type="transmembrane region" description="Helical" evidence="1">
    <location>
        <begin position="6"/>
        <end position="28"/>
    </location>
</feature>
<keyword evidence="1" id="KW-0472">Membrane</keyword>
<proteinExistence type="predicted"/>
<comment type="caution">
    <text evidence="2">The sequence shown here is derived from an EMBL/GenBank/DDBJ whole genome shotgun (WGS) entry which is preliminary data.</text>
</comment>
<evidence type="ECO:0000313" key="3">
    <source>
        <dbReference type="Proteomes" id="UP000028091"/>
    </source>
</evidence>
<dbReference type="OrthoDB" id="2942565at2"/>
<evidence type="ECO:0000256" key="1">
    <source>
        <dbReference type="SAM" id="Phobius"/>
    </source>
</evidence>